<dbReference type="GO" id="GO:0000155">
    <property type="term" value="F:phosphorelay sensor kinase activity"/>
    <property type="evidence" value="ECO:0007669"/>
    <property type="project" value="InterPro"/>
</dbReference>
<evidence type="ECO:0000256" key="2">
    <source>
        <dbReference type="ARBA" id="ARBA00012438"/>
    </source>
</evidence>
<dbReference type="SMART" id="SM00448">
    <property type="entry name" value="REC"/>
    <property type="match status" value="1"/>
</dbReference>
<dbReference type="InterPro" id="IPR036890">
    <property type="entry name" value="HATPase_C_sf"/>
</dbReference>
<evidence type="ECO:0000313" key="13">
    <source>
        <dbReference type="Proteomes" id="UP000261284"/>
    </source>
</evidence>
<dbReference type="FunFam" id="3.30.565.10:FF:000006">
    <property type="entry name" value="Sensor histidine kinase WalK"/>
    <property type="match status" value="1"/>
</dbReference>
<dbReference type="InterPro" id="IPR029016">
    <property type="entry name" value="GAF-like_dom_sf"/>
</dbReference>
<proteinExistence type="predicted"/>
<dbReference type="NCBIfam" id="TIGR00229">
    <property type="entry name" value="sensory_box"/>
    <property type="match status" value="1"/>
</dbReference>
<dbReference type="InterPro" id="IPR005467">
    <property type="entry name" value="His_kinase_dom"/>
</dbReference>
<evidence type="ECO:0000259" key="10">
    <source>
        <dbReference type="PROSITE" id="PS50109"/>
    </source>
</evidence>
<reference evidence="12 13" key="1">
    <citation type="submission" date="2018-08" db="EMBL/GenBank/DDBJ databases">
        <title>Chitinophagaceae sp. K23C18032701, a novel bacterium isolated from forest soil.</title>
        <authorList>
            <person name="Wang C."/>
        </authorList>
    </citation>
    <scope>NUCLEOTIDE SEQUENCE [LARGE SCALE GENOMIC DNA]</scope>
    <source>
        <strain evidence="12 13">K23C18032701</strain>
    </source>
</reference>
<evidence type="ECO:0000256" key="9">
    <source>
        <dbReference type="PROSITE-ProRule" id="PRU00169"/>
    </source>
</evidence>
<evidence type="ECO:0000256" key="6">
    <source>
        <dbReference type="ARBA" id="ARBA00022777"/>
    </source>
</evidence>
<dbReference type="SMART" id="SM00388">
    <property type="entry name" value="HisKA"/>
    <property type="match status" value="2"/>
</dbReference>
<dbReference type="InterPro" id="IPR013656">
    <property type="entry name" value="PAS_4"/>
</dbReference>
<evidence type="ECO:0000256" key="8">
    <source>
        <dbReference type="ARBA" id="ARBA00023012"/>
    </source>
</evidence>
<keyword evidence="4" id="KW-0808">Transferase</keyword>
<keyword evidence="7" id="KW-0067">ATP-binding</keyword>
<dbReference type="CDD" id="cd00130">
    <property type="entry name" value="PAS"/>
    <property type="match status" value="1"/>
</dbReference>
<gene>
    <name evidence="12" type="ORF">DXN05_17190</name>
</gene>
<dbReference type="InterPro" id="IPR001789">
    <property type="entry name" value="Sig_transdc_resp-reg_receiver"/>
</dbReference>
<dbReference type="InterPro" id="IPR035965">
    <property type="entry name" value="PAS-like_dom_sf"/>
</dbReference>
<dbReference type="SUPFAM" id="SSF47384">
    <property type="entry name" value="Homodimeric domain of signal transducing histidine kinase"/>
    <property type="match status" value="2"/>
</dbReference>
<comment type="catalytic activity">
    <reaction evidence="1">
        <text>ATP + protein L-histidine = ADP + protein N-phospho-L-histidine.</text>
        <dbReference type="EC" id="2.7.13.3"/>
    </reaction>
</comment>
<dbReference type="PANTHER" id="PTHR43547">
    <property type="entry name" value="TWO-COMPONENT HISTIDINE KINASE"/>
    <property type="match status" value="1"/>
</dbReference>
<dbReference type="SUPFAM" id="SSF55785">
    <property type="entry name" value="PYP-like sensor domain (PAS domain)"/>
    <property type="match status" value="2"/>
</dbReference>
<evidence type="ECO:0000256" key="4">
    <source>
        <dbReference type="ARBA" id="ARBA00022679"/>
    </source>
</evidence>
<dbReference type="PANTHER" id="PTHR43547:SF2">
    <property type="entry name" value="HYBRID SIGNAL TRANSDUCTION HISTIDINE KINASE C"/>
    <property type="match status" value="1"/>
</dbReference>
<dbReference type="RefSeq" id="WP_116848495.1">
    <property type="nucleotide sequence ID" value="NZ_QTJU01000006.1"/>
</dbReference>
<dbReference type="SMART" id="SM00387">
    <property type="entry name" value="HATPase_c"/>
    <property type="match status" value="2"/>
</dbReference>
<dbReference type="InterPro" id="IPR003661">
    <property type="entry name" value="HisK_dim/P_dom"/>
</dbReference>
<dbReference type="Gene3D" id="3.30.450.20">
    <property type="entry name" value="PAS domain"/>
    <property type="match status" value="2"/>
</dbReference>
<dbReference type="SUPFAM" id="SSF52172">
    <property type="entry name" value="CheY-like"/>
    <property type="match status" value="1"/>
</dbReference>
<keyword evidence="13" id="KW-1185">Reference proteome</keyword>
<dbReference type="Pfam" id="PF02518">
    <property type="entry name" value="HATPase_c"/>
    <property type="match status" value="2"/>
</dbReference>
<dbReference type="EMBL" id="QTJU01000006">
    <property type="protein sequence ID" value="RFM27192.1"/>
    <property type="molecule type" value="Genomic_DNA"/>
</dbReference>
<organism evidence="12 13">
    <name type="scientific">Deminuibacter soli</name>
    <dbReference type="NCBI Taxonomy" id="2291815"/>
    <lineage>
        <taxon>Bacteria</taxon>
        <taxon>Pseudomonadati</taxon>
        <taxon>Bacteroidota</taxon>
        <taxon>Chitinophagia</taxon>
        <taxon>Chitinophagales</taxon>
        <taxon>Chitinophagaceae</taxon>
        <taxon>Deminuibacter</taxon>
    </lineage>
</organism>
<evidence type="ECO:0000259" key="11">
    <source>
        <dbReference type="PROSITE" id="PS50110"/>
    </source>
</evidence>
<evidence type="ECO:0000256" key="5">
    <source>
        <dbReference type="ARBA" id="ARBA00022741"/>
    </source>
</evidence>
<dbReference type="AlphaFoldDB" id="A0A3E1NH37"/>
<dbReference type="InterPro" id="IPR011006">
    <property type="entry name" value="CheY-like_superfamily"/>
</dbReference>
<evidence type="ECO:0000256" key="7">
    <source>
        <dbReference type="ARBA" id="ARBA00022840"/>
    </source>
</evidence>
<dbReference type="PROSITE" id="PS50109">
    <property type="entry name" value="HIS_KIN"/>
    <property type="match status" value="2"/>
</dbReference>
<dbReference type="PRINTS" id="PR00344">
    <property type="entry name" value="BCTRLSENSOR"/>
</dbReference>
<feature type="domain" description="Histidine kinase" evidence="10">
    <location>
        <begin position="913"/>
        <end position="1137"/>
    </location>
</feature>
<dbReference type="InterPro" id="IPR003594">
    <property type="entry name" value="HATPase_dom"/>
</dbReference>
<dbReference type="Gene3D" id="3.30.450.40">
    <property type="match status" value="1"/>
</dbReference>
<dbReference type="PROSITE" id="PS50110">
    <property type="entry name" value="RESPONSE_REGULATORY"/>
    <property type="match status" value="1"/>
</dbReference>
<keyword evidence="5" id="KW-0547">Nucleotide-binding</keyword>
<dbReference type="CDD" id="cd17574">
    <property type="entry name" value="REC_OmpR"/>
    <property type="match status" value="1"/>
</dbReference>
<keyword evidence="8" id="KW-0902">Two-component regulatory system</keyword>
<dbReference type="SMART" id="SM00091">
    <property type="entry name" value="PAS"/>
    <property type="match status" value="2"/>
</dbReference>
<dbReference type="FunFam" id="1.10.287.130:FF:000045">
    <property type="entry name" value="Two-component system sensor histidine kinase/response regulator"/>
    <property type="match status" value="1"/>
</dbReference>
<accession>A0A3E1NH37</accession>
<dbReference type="Gene3D" id="1.10.287.130">
    <property type="match status" value="2"/>
</dbReference>
<dbReference type="Gene3D" id="3.40.50.2300">
    <property type="match status" value="1"/>
</dbReference>
<keyword evidence="3 9" id="KW-0597">Phosphoprotein</keyword>
<comment type="caution">
    <text evidence="12">The sequence shown here is derived from an EMBL/GenBank/DDBJ whole genome shotgun (WGS) entry which is preliminary data.</text>
</comment>
<dbReference type="Proteomes" id="UP000261284">
    <property type="component" value="Unassembled WGS sequence"/>
</dbReference>
<dbReference type="OrthoDB" id="9766459at2"/>
<evidence type="ECO:0000256" key="3">
    <source>
        <dbReference type="ARBA" id="ARBA00022553"/>
    </source>
</evidence>
<feature type="modified residue" description="4-aspartylphosphate" evidence="9">
    <location>
        <position position="671"/>
    </location>
</feature>
<dbReference type="SUPFAM" id="SSF55874">
    <property type="entry name" value="ATPase domain of HSP90 chaperone/DNA topoisomerase II/histidine kinase"/>
    <property type="match status" value="2"/>
</dbReference>
<dbReference type="SUPFAM" id="SSF55781">
    <property type="entry name" value="GAF domain-like"/>
    <property type="match status" value="1"/>
</dbReference>
<dbReference type="GO" id="GO:0005524">
    <property type="term" value="F:ATP binding"/>
    <property type="evidence" value="ECO:0007669"/>
    <property type="project" value="UniProtKB-KW"/>
</dbReference>
<sequence>MNNLQLASAEQILSGGGEMGRRMRAYDWHNSPLGDVQQWPQSLKTCVRILLTSRQAMFVWWGKKLINLYNDPYTAILGGKHPDALGMPATEVWREIWHQIEPRAKACMEKNEGTYDEALLLIMERNGYPEETYYTFSYSPVPGEDGLPAGIICANTDTTQRITGERQLRTLTGLAKNSIDSLNDQAVFDNTIRVLGENPHDFPFAFIYQLSADGHTATLAASTASMNHTLLPQEIHLQRDGDWGLQQVLDGNKTQVYNIPAGIRDLPQGAWPVQPRKALLLPLSAGVQKHPFAILVVGLNPYRLLNEQYAGFFQLVADQVMTGLGNVHALEEERKRAAALAAIDSAKTAFFSNISHEFRTPLTLMLGPLEELLQNDGILTPQQHEQLSATHRNALRLLRLVNSLLDFSRISAGRMQAAFEPVQLGAFTADLASSFRSVIEKAGLVFEVDCAILPQPVYVDTDMWEKIVLNLLSNAFKYTLHGSVQVKQYEANNQLVLQVADTGVGIPASELPRMFERFHRVENVTGRSHEGTGIGLSLVKELVELHGGTITVSSTAGKGSVFTVTLPLGYDHLPAQQVKHTDTGTTRQRVQTIAFIEEAMSLLDPDEANMATAANVVQDKDTLVLVVDDNADMRHYLERLLLPYYRVTTAANGALALEYMEQHQPALVISDIMMPVMDGIQLLHTLKQQPHTARIPVILLSARAGEEARIAGYETGADDYLVKPFSAKELLARVSAQLKLVHIRSQAEVHLRNLLLKAPVAISVVSGPSFVIDIANDKLLELWGKPAEAVVNKPLLEAWPEAAGQGVIEQLTQVYRTGERWIGHERETRLHRNNIPVTAYVNFVYEPQYDTEGKISGVMVVLHDVTELVNARLMAENAAEVLEQKVQDRTADLKASNEALLRTNQELEQFAYVASHDLQEPLRKIQIFSQLITSNQGKPAFNTAKYQQKVEASARRMSGLINDLLNFSRLGKSNGQFVQVNLNTVLQQVLNDFEVMITQKKARIHSDPLPVIKAIPIQMNQLLHNLVGNALKFSDDAPEINIRLRILDGQAVHIYPQLQQGIEYAELTVADNGIGFDPRYAEQIFVIFQRLNNGQQYSGTGIGLAVCKKIADNHHGIILAHSEPGKGSAFTIVLPVA</sequence>
<dbReference type="Pfam" id="PF00072">
    <property type="entry name" value="Response_reg"/>
    <property type="match status" value="1"/>
</dbReference>
<dbReference type="FunFam" id="3.30.565.10:FF:000037">
    <property type="entry name" value="Hybrid sensor histidine kinase/response regulator"/>
    <property type="match status" value="1"/>
</dbReference>
<keyword evidence="6" id="KW-0418">Kinase</keyword>
<name>A0A3E1NH37_9BACT</name>
<dbReference type="InterPro" id="IPR000014">
    <property type="entry name" value="PAS"/>
</dbReference>
<dbReference type="EC" id="2.7.13.3" evidence="2"/>
<evidence type="ECO:0000313" key="12">
    <source>
        <dbReference type="EMBL" id="RFM27192.1"/>
    </source>
</evidence>
<dbReference type="Gene3D" id="3.30.565.10">
    <property type="entry name" value="Histidine kinase-like ATPase, C-terminal domain"/>
    <property type="match status" value="2"/>
</dbReference>
<evidence type="ECO:0000256" key="1">
    <source>
        <dbReference type="ARBA" id="ARBA00000085"/>
    </source>
</evidence>
<dbReference type="CDD" id="cd16922">
    <property type="entry name" value="HATPase_EvgS-ArcB-TorS-like"/>
    <property type="match status" value="1"/>
</dbReference>
<dbReference type="InterPro" id="IPR036097">
    <property type="entry name" value="HisK_dim/P_sf"/>
</dbReference>
<feature type="domain" description="Response regulatory" evidence="11">
    <location>
        <begin position="623"/>
        <end position="738"/>
    </location>
</feature>
<dbReference type="Pfam" id="PF00512">
    <property type="entry name" value="HisKA"/>
    <property type="match status" value="2"/>
</dbReference>
<dbReference type="Pfam" id="PF08448">
    <property type="entry name" value="PAS_4"/>
    <property type="match status" value="1"/>
</dbReference>
<feature type="domain" description="Histidine kinase" evidence="10">
    <location>
        <begin position="353"/>
        <end position="570"/>
    </location>
</feature>
<dbReference type="CDD" id="cd00082">
    <property type="entry name" value="HisKA"/>
    <property type="match status" value="2"/>
</dbReference>
<dbReference type="InterPro" id="IPR004358">
    <property type="entry name" value="Sig_transdc_His_kin-like_C"/>
</dbReference>
<protein>
    <recommendedName>
        <fullName evidence="2">histidine kinase</fullName>
        <ecNumber evidence="2">2.7.13.3</ecNumber>
    </recommendedName>
</protein>